<dbReference type="PROSITE" id="PS50181">
    <property type="entry name" value="FBOX"/>
    <property type="match status" value="1"/>
</dbReference>
<dbReference type="SMART" id="SM00256">
    <property type="entry name" value="FBOX"/>
    <property type="match status" value="1"/>
</dbReference>
<keyword evidence="1" id="KW-0833">Ubl conjugation pathway</keyword>
<dbReference type="Pfam" id="PF13516">
    <property type="entry name" value="LRR_6"/>
    <property type="match status" value="1"/>
</dbReference>
<dbReference type="EnsemblMetazoa" id="ISCW014054-RA">
    <property type="protein sequence ID" value="ISCW014054-PA"/>
    <property type="gene ID" value="ISCW014054"/>
</dbReference>
<keyword evidence="3" id="KW-1185">Reference proteome</keyword>
<dbReference type="Gene3D" id="3.80.10.10">
    <property type="entry name" value="Ribonuclease Inhibitor"/>
    <property type="match status" value="1"/>
</dbReference>
<dbReference type="VEuPathDB" id="VectorBase:ISCI020389"/>
<dbReference type="SUPFAM" id="SSF81383">
    <property type="entry name" value="F-box domain"/>
    <property type="match status" value="1"/>
</dbReference>
<dbReference type="AlphaFoldDB" id="A0A1S4LHL0"/>
<dbReference type="InterPro" id="IPR032675">
    <property type="entry name" value="LRR_dom_sf"/>
</dbReference>
<evidence type="ECO:0000256" key="1">
    <source>
        <dbReference type="ARBA" id="ARBA00022786"/>
    </source>
</evidence>
<evidence type="ECO:0000313" key="3">
    <source>
        <dbReference type="Proteomes" id="UP000001555"/>
    </source>
</evidence>
<dbReference type="SMART" id="SM00367">
    <property type="entry name" value="LRR_CC"/>
    <property type="match status" value="4"/>
</dbReference>
<dbReference type="InterPro" id="IPR006553">
    <property type="entry name" value="Leu-rich_rpt_Cys-con_subtyp"/>
</dbReference>
<evidence type="ECO:0000313" key="2">
    <source>
        <dbReference type="EnsemblMetazoa" id="ISCW014054-PA"/>
    </source>
</evidence>
<dbReference type="InterPro" id="IPR050648">
    <property type="entry name" value="F-box_LRR-repeat"/>
</dbReference>
<sequence length="338" mass="39259">MKVALRRSPRNVSHIHKLPPEIWEKILKYLDYKSKFKALRVCKLWNELLENSPRIFWHNEIASVYHLADINTYSIAKKEFKGLNIHTNSCVGVCQLFVHKHPRVKLLSFQNCNRLNDYVISRAIDCLSGTLISLSLHNCKFVTDITLLNIALFLPKLELLDLSGCNNLTNEGLKHLAAIDPALNRNRFHKLRILHIDNIVTVRDDCKKNVLRTLKCLNVSGCFDLTDMDLEKIFLIAPNITNLNVEQCVRLSDAAMRRIAYYLTVTSLNVNQCVNITMDGMQFFLNNGKSHLISKLCMSQMWNVDFHQLVLLIHKCKFLKEIEMSFCYKWNCHLFQQI</sequence>
<reference evidence="3" key="1">
    <citation type="submission" date="2008-03" db="EMBL/GenBank/DDBJ databases">
        <title>Annotation of Ixodes scapularis.</title>
        <authorList>
            <consortium name="Ixodes scapularis Genome Project Consortium"/>
            <person name="Caler E."/>
            <person name="Hannick L.I."/>
            <person name="Bidwell S."/>
            <person name="Joardar V."/>
            <person name="Thiagarajan M."/>
            <person name="Amedeo P."/>
            <person name="Galinsky K.J."/>
            <person name="Schobel S."/>
            <person name="Inman J."/>
            <person name="Hostetler J."/>
            <person name="Miller J."/>
            <person name="Hammond M."/>
            <person name="Megy K."/>
            <person name="Lawson D."/>
            <person name="Kodira C."/>
            <person name="Sutton G."/>
            <person name="Meyer J."/>
            <person name="Hill C.A."/>
            <person name="Birren B."/>
            <person name="Nene V."/>
            <person name="Collins F."/>
            <person name="Alarcon-Chaidez F."/>
            <person name="Wikel S."/>
            <person name="Strausberg R."/>
        </authorList>
    </citation>
    <scope>NUCLEOTIDE SEQUENCE [LARGE SCALE GENOMIC DNA]</scope>
    <source>
        <strain evidence="3">Wikel</strain>
    </source>
</reference>
<dbReference type="Proteomes" id="UP000001555">
    <property type="component" value="Unassembled WGS sequence"/>
</dbReference>
<dbReference type="InterPro" id="IPR001810">
    <property type="entry name" value="F-box_dom"/>
</dbReference>
<proteinExistence type="predicted"/>
<dbReference type="OrthoDB" id="2585512at2759"/>
<dbReference type="InParanoid" id="A0A1S4LHL0"/>
<dbReference type="EMBL" id="ABJB010667959">
    <property type="status" value="NOT_ANNOTATED_CDS"/>
    <property type="molecule type" value="Genomic_DNA"/>
</dbReference>
<dbReference type="InterPro" id="IPR036047">
    <property type="entry name" value="F-box-like_dom_sf"/>
</dbReference>
<reference evidence="2" key="2">
    <citation type="submission" date="2020-05" db="UniProtKB">
        <authorList>
            <consortium name="EnsemblMetazoa"/>
        </authorList>
    </citation>
    <scope>IDENTIFICATION</scope>
    <source>
        <strain evidence="2">wikel</strain>
    </source>
</reference>
<dbReference type="PANTHER" id="PTHR13382">
    <property type="entry name" value="MITOCHONDRIAL ATP SYNTHASE COUPLING FACTOR B"/>
    <property type="match status" value="1"/>
</dbReference>
<dbReference type="Pfam" id="PF00646">
    <property type="entry name" value="F-box"/>
    <property type="match status" value="1"/>
</dbReference>
<dbReference type="PANTHER" id="PTHR13382:SF69">
    <property type="entry name" value="FI18408P1"/>
    <property type="match status" value="1"/>
</dbReference>
<dbReference type="InterPro" id="IPR001611">
    <property type="entry name" value="Leu-rich_rpt"/>
</dbReference>
<organism evidence="2 3">
    <name type="scientific">Ixodes scapularis</name>
    <name type="common">Black-legged tick</name>
    <name type="synonym">Deer tick</name>
    <dbReference type="NCBI Taxonomy" id="6945"/>
    <lineage>
        <taxon>Eukaryota</taxon>
        <taxon>Metazoa</taxon>
        <taxon>Ecdysozoa</taxon>
        <taxon>Arthropoda</taxon>
        <taxon>Chelicerata</taxon>
        <taxon>Arachnida</taxon>
        <taxon>Acari</taxon>
        <taxon>Parasitiformes</taxon>
        <taxon>Ixodida</taxon>
        <taxon>Ixodoidea</taxon>
        <taxon>Ixodidae</taxon>
        <taxon>Ixodinae</taxon>
        <taxon>Ixodes</taxon>
    </lineage>
</organism>
<dbReference type="SUPFAM" id="SSF52047">
    <property type="entry name" value="RNI-like"/>
    <property type="match status" value="1"/>
</dbReference>
<dbReference type="VEuPathDB" id="VectorBase:ISCW014054"/>
<protein>
    <submittedName>
        <fullName evidence="2">Uncharacterized protein</fullName>
    </submittedName>
</protein>
<name>A0A1S4LHL0_IXOSC</name>
<accession>A0A1S4LHL0</accession>
<dbReference type="VEuPathDB" id="VectorBase:ISCP_024468"/>